<dbReference type="EMBL" id="JADBJN010000001">
    <property type="protein sequence ID" value="KAG5683849.1"/>
    <property type="molecule type" value="Genomic_DNA"/>
</dbReference>
<proteinExistence type="predicted"/>
<evidence type="ECO:0000259" key="3">
    <source>
        <dbReference type="Pfam" id="PF19038"/>
    </source>
</evidence>
<protein>
    <recommendedName>
        <fullName evidence="6">FUZ/MON1/HPS1 first Longin domain-containing protein</fullName>
    </recommendedName>
</protein>
<dbReference type="InterPro" id="IPR043972">
    <property type="entry name" value="FUZ/MON1/HPS1_longin_1"/>
</dbReference>
<dbReference type="InterPro" id="IPR043970">
    <property type="entry name" value="FUZ/MON1/HPS1_longin_3"/>
</dbReference>
<dbReference type="InterPro" id="IPR026053">
    <property type="entry name" value="HPS1"/>
</dbReference>
<keyword evidence="5" id="KW-1185">Reference proteome</keyword>
<keyword evidence="1" id="KW-0175">Coiled coil</keyword>
<gene>
    <name evidence="4" type="ORF">PVAND_013112</name>
</gene>
<dbReference type="AlphaFoldDB" id="A0A9J6CNN3"/>
<evidence type="ECO:0008006" key="6">
    <source>
        <dbReference type="Google" id="ProtNLM"/>
    </source>
</evidence>
<dbReference type="GO" id="GO:0031085">
    <property type="term" value="C:BLOC-3 complex"/>
    <property type="evidence" value="ECO:0007669"/>
    <property type="project" value="TreeGrafter"/>
</dbReference>
<sequence>MEGFFIFNMANDLVYQFSNNKMNEKLSNLAKNVGLISDEVAPQENLSSDVLMQTFNPLLANLRFMLIQFDNSFNYVKCKHGFNMVFDDESYGFLFITISNTKSIEFMQRSQGVYKAFVKHLVGPLVYQLKTDNTSSDFLTKLIITWNRLFVENQDVCLEAIEQLSINNDVKKNNLVSTLEQALDKLKQDTQLQRSHAILFHGNKFLTLFSARTSQQLIPSDIFFLNIFIQSIEICGKIDTKLLFMRGSNNSCVPYKVNRIAITDDITLLLLSEYGNTIISTNLYESFLLLNKIKVLQSQSDLDSLVIETEKLDKCIKSVIEIEKKLKHNSQEIEECVKNFQNKYESLRKKYVEMLKVMDKSKLLKVESYFPCFMDATKELYKLTYFNENSRRITQEQEKIIFNISAFVTDKVLKLAEFLQVKAKNNFSVSAYLEDFAGLVHFIFVDRQRGTCIFPDINQTAKETSPQIKKKVWEMIETARNYLQNGQTTVIWKDFAFSYHYSLWFEDANGQTLRPKDETNVLANKQNLVPGIIAHDFYQKMTETFFPKITNGINKIKVFELFTIHLNLVTPHLQLEHSRRLIATISDEVVSNNLFDLL</sequence>
<dbReference type="PANTHER" id="PTHR12761">
    <property type="entry name" value="HERMANSKY-PUDLAK SYNDROME PROTEIN 1"/>
    <property type="match status" value="1"/>
</dbReference>
<accession>A0A9J6CNN3</accession>
<reference evidence="4" key="1">
    <citation type="submission" date="2021-03" db="EMBL/GenBank/DDBJ databases">
        <title>Chromosome level genome of the anhydrobiotic midge Polypedilum vanderplanki.</title>
        <authorList>
            <person name="Yoshida Y."/>
            <person name="Kikawada T."/>
            <person name="Gusev O."/>
        </authorList>
    </citation>
    <scope>NUCLEOTIDE SEQUENCE</scope>
    <source>
        <strain evidence="4">NIAS01</strain>
        <tissue evidence="4">Whole body or cell culture</tissue>
    </source>
</reference>
<comment type="caution">
    <text evidence="4">The sequence shown here is derived from an EMBL/GenBank/DDBJ whole genome shotgun (WGS) entry which is preliminary data.</text>
</comment>
<name>A0A9J6CNN3_POLVA</name>
<dbReference type="PANTHER" id="PTHR12761:SF1">
    <property type="entry name" value="BLOC-3 COMPLEX MEMBER HPS1"/>
    <property type="match status" value="1"/>
</dbReference>
<feature type="domain" description="FUZ/MON1/HPS1 first Longin" evidence="2">
    <location>
        <begin position="4"/>
        <end position="134"/>
    </location>
</feature>
<evidence type="ECO:0000259" key="2">
    <source>
        <dbReference type="Pfam" id="PF19036"/>
    </source>
</evidence>
<evidence type="ECO:0000256" key="1">
    <source>
        <dbReference type="SAM" id="Coils"/>
    </source>
</evidence>
<evidence type="ECO:0000313" key="5">
    <source>
        <dbReference type="Proteomes" id="UP001107558"/>
    </source>
</evidence>
<feature type="coiled-coil region" evidence="1">
    <location>
        <begin position="330"/>
        <end position="357"/>
    </location>
</feature>
<dbReference type="GO" id="GO:0016192">
    <property type="term" value="P:vesicle-mediated transport"/>
    <property type="evidence" value="ECO:0007669"/>
    <property type="project" value="InterPro"/>
</dbReference>
<dbReference type="Pfam" id="PF19036">
    <property type="entry name" value="Fuz_longin_1"/>
    <property type="match status" value="1"/>
</dbReference>
<dbReference type="Proteomes" id="UP001107558">
    <property type="component" value="Chromosome 1"/>
</dbReference>
<dbReference type="GO" id="GO:0005085">
    <property type="term" value="F:guanyl-nucleotide exchange factor activity"/>
    <property type="evidence" value="ECO:0007669"/>
    <property type="project" value="TreeGrafter"/>
</dbReference>
<dbReference type="OrthoDB" id="10255234at2759"/>
<organism evidence="4 5">
    <name type="scientific">Polypedilum vanderplanki</name>
    <name type="common">Sleeping chironomid midge</name>
    <dbReference type="NCBI Taxonomy" id="319348"/>
    <lineage>
        <taxon>Eukaryota</taxon>
        <taxon>Metazoa</taxon>
        <taxon>Ecdysozoa</taxon>
        <taxon>Arthropoda</taxon>
        <taxon>Hexapoda</taxon>
        <taxon>Insecta</taxon>
        <taxon>Pterygota</taxon>
        <taxon>Neoptera</taxon>
        <taxon>Endopterygota</taxon>
        <taxon>Diptera</taxon>
        <taxon>Nematocera</taxon>
        <taxon>Chironomoidea</taxon>
        <taxon>Chironomidae</taxon>
        <taxon>Chironominae</taxon>
        <taxon>Polypedilum</taxon>
        <taxon>Polypedilum</taxon>
    </lineage>
</organism>
<dbReference type="Pfam" id="PF19038">
    <property type="entry name" value="Fuz_longin_3"/>
    <property type="match status" value="1"/>
</dbReference>
<feature type="domain" description="FUZ/MON1/HPS1 third Longin" evidence="3">
    <location>
        <begin position="438"/>
        <end position="588"/>
    </location>
</feature>
<evidence type="ECO:0000313" key="4">
    <source>
        <dbReference type="EMBL" id="KAG5683849.1"/>
    </source>
</evidence>